<reference evidence="6 7" key="1">
    <citation type="submission" date="2019-04" db="EMBL/GenBank/DDBJ databases">
        <title>Friends and foes A comparative genomics study of 23 Aspergillus species from section Flavi.</title>
        <authorList>
            <consortium name="DOE Joint Genome Institute"/>
            <person name="Kjaerbolling I."/>
            <person name="Vesth T."/>
            <person name="Frisvad J.C."/>
            <person name="Nybo J.L."/>
            <person name="Theobald S."/>
            <person name="Kildgaard S."/>
            <person name="Isbrandt T."/>
            <person name="Kuo A."/>
            <person name="Sato A."/>
            <person name="Lyhne E.K."/>
            <person name="Kogle M.E."/>
            <person name="Wiebenga A."/>
            <person name="Kun R.S."/>
            <person name="Lubbers R.J."/>
            <person name="Makela M.R."/>
            <person name="Barry K."/>
            <person name="Chovatia M."/>
            <person name="Clum A."/>
            <person name="Daum C."/>
            <person name="Haridas S."/>
            <person name="He G."/>
            <person name="LaButti K."/>
            <person name="Lipzen A."/>
            <person name="Mondo S."/>
            <person name="Riley R."/>
            <person name="Salamov A."/>
            <person name="Simmons B.A."/>
            <person name="Magnuson J.K."/>
            <person name="Henrissat B."/>
            <person name="Mortensen U.H."/>
            <person name="Larsen T.O."/>
            <person name="Devries R.P."/>
            <person name="Grigoriev I.V."/>
            <person name="Machida M."/>
            <person name="Baker S.E."/>
            <person name="Andersen M.R."/>
        </authorList>
    </citation>
    <scope>NUCLEOTIDE SEQUENCE [LARGE SCALE GENOMIC DNA]</scope>
    <source>
        <strain evidence="6 7">CBS 151.66</strain>
    </source>
</reference>
<dbReference type="GO" id="GO:0005576">
    <property type="term" value="C:extracellular region"/>
    <property type="evidence" value="ECO:0007669"/>
    <property type="project" value="UniProtKB-SubCell"/>
</dbReference>
<comment type="subcellular location">
    <subcellularLocation>
        <location evidence="1">Secreted</location>
    </subcellularLocation>
</comment>
<evidence type="ECO:0000259" key="5">
    <source>
        <dbReference type="Pfam" id="PF24517"/>
    </source>
</evidence>
<dbReference type="Proteomes" id="UP000326565">
    <property type="component" value="Unassembled WGS sequence"/>
</dbReference>
<proteinExistence type="predicted"/>
<dbReference type="Pfam" id="PF24517">
    <property type="entry name" value="CBM96"/>
    <property type="match status" value="1"/>
</dbReference>
<dbReference type="EMBL" id="ML732170">
    <property type="protein sequence ID" value="KAB8077321.1"/>
    <property type="molecule type" value="Genomic_DNA"/>
</dbReference>
<evidence type="ECO:0000256" key="3">
    <source>
        <dbReference type="ARBA" id="ARBA00022729"/>
    </source>
</evidence>
<protein>
    <recommendedName>
        <fullName evidence="5">Carbohydrate-binding module family 96 domain-containing protein</fullName>
    </recommendedName>
</protein>
<evidence type="ECO:0000256" key="2">
    <source>
        <dbReference type="ARBA" id="ARBA00022525"/>
    </source>
</evidence>
<dbReference type="InterPro" id="IPR055372">
    <property type="entry name" value="CBM96"/>
</dbReference>
<sequence length="190" mass="20726">MCSLHLWAVVALSMNFMATSLAIERPAIKDSTIFRSTISCANCPDRNCYKCTLGHESTLKANTGGLAYIRSLIGFQLPVPSTSISLCTVQFPAFTAYIQAPVNVTVSQALFSNWDENTVTAENAPESGDIFREVEVEAYANMPALDITPACQGADGDGNFSIYLGTRFGWIEVWSKDERSPAILHITTFP</sequence>
<evidence type="ECO:0000256" key="1">
    <source>
        <dbReference type="ARBA" id="ARBA00004613"/>
    </source>
</evidence>
<feature type="chain" id="PRO_5025019369" description="Carbohydrate-binding module family 96 domain-containing protein" evidence="4">
    <location>
        <begin position="23"/>
        <end position="190"/>
    </location>
</feature>
<evidence type="ECO:0000313" key="7">
    <source>
        <dbReference type="Proteomes" id="UP000326565"/>
    </source>
</evidence>
<accession>A0A5N5X9B1</accession>
<keyword evidence="2" id="KW-0964">Secreted</keyword>
<evidence type="ECO:0000313" key="6">
    <source>
        <dbReference type="EMBL" id="KAB8077321.1"/>
    </source>
</evidence>
<gene>
    <name evidence="6" type="ORF">BDV29DRAFT_199061</name>
</gene>
<name>A0A5N5X9B1_9EURO</name>
<keyword evidence="7" id="KW-1185">Reference proteome</keyword>
<keyword evidence="3 4" id="KW-0732">Signal</keyword>
<dbReference type="OrthoDB" id="5555675at2759"/>
<organism evidence="6 7">
    <name type="scientific">Aspergillus leporis</name>
    <dbReference type="NCBI Taxonomy" id="41062"/>
    <lineage>
        <taxon>Eukaryota</taxon>
        <taxon>Fungi</taxon>
        <taxon>Dikarya</taxon>
        <taxon>Ascomycota</taxon>
        <taxon>Pezizomycotina</taxon>
        <taxon>Eurotiomycetes</taxon>
        <taxon>Eurotiomycetidae</taxon>
        <taxon>Eurotiales</taxon>
        <taxon>Aspergillaceae</taxon>
        <taxon>Aspergillus</taxon>
        <taxon>Aspergillus subgen. Circumdati</taxon>
    </lineage>
</organism>
<feature type="signal peptide" evidence="4">
    <location>
        <begin position="1"/>
        <end position="22"/>
    </location>
</feature>
<dbReference type="AlphaFoldDB" id="A0A5N5X9B1"/>
<evidence type="ECO:0000256" key="4">
    <source>
        <dbReference type="SAM" id="SignalP"/>
    </source>
</evidence>
<feature type="domain" description="Carbohydrate-binding module family 96" evidence="5">
    <location>
        <begin position="58"/>
        <end position="166"/>
    </location>
</feature>